<gene>
    <name evidence="4" type="ORF">ACFSAH_07115</name>
</gene>
<protein>
    <submittedName>
        <fullName evidence="4">DegT/DnrJ/EryC1/StrS family aminotransferase</fullName>
    </submittedName>
</protein>
<keyword evidence="1 3" id="KW-0663">Pyridoxal phosphate</keyword>
<dbReference type="PANTHER" id="PTHR30244:SF36">
    <property type="entry name" value="3-OXO-GLUCOSE-6-PHOSPHATE:GLUTAMATE AMINOTRANSFERASE"/>
    <property type="match status" value="1"/>
</dbReference>
<name>A0ABW4IA54_9SPHI</name>
<dbReference type="CDD" id="cd00616">
    <property type="entry name" value="AHBA_syn"/>
    <property type="match status" value="1"/>
</dbReference>
<evidence type="ECO:0000256" key="1">
    <source>
        <dbReference type="ARBA" id="ARBA00022898"/>
    </source>
</evidence>
<evidence type="ECO:0000256" key="2">
    <source>
        <dbReference type="ARBA" id="ARBA00037999"/>
    </source>
</evidence>
<dbReference type="PANTHER" id="PTHR30244">
    <property type="entry name" value="TRANSAMINASE"/>
    <property type="match status" value="1"/>
</dbReference>
<dbReference type="Pfam" id="PF01041">
    <property type="entry name" value="DegT_DnrJ_EryC1"/>
    <property type="match status" value="1"/>
</dbReference>
<accession>A0ABW4IA54</accession>
<evidence type="ECO:0000256" key="3">
    <source>
        <dbReference type="RuleBase" id="RU004508"/>
    </source>
</evidence>
<dbReference type="EMBL" id="JBHUDG010000005">
    <property type="protein sequence ID" value="MFD1629638.1"/>
    <property type="molecule type" value="Genomic_DNA"/>
</dbReference>
<reference evidence="5" key="1">
    <citation type="journal article" date="2019" name="Int. J. Syst. Evol. Microbiol.">
        <title>The Global Catalogue of Microorganisms (GCM) 10K type strain sequencing project: providing services to taxonomists for standard genome sequencing and annotation.</title>
        <authorList>
            <consortium name="The Broad Institute Genomics Platform"/>
            <consortium name="The Broad Institute Genome Sequencing Center for Infectious Disease"/>
            <person name="Wu L."/>
            <person name="Ma J."/>
        </authorList>
    </citation>
    <scope>NUCLEOTIDE SEQUENCE [LARGE SCALE GENOMIC DNA]</scope>
    <source>
        <strain evidence="5">CCUG 53762</strain>
    </source>
</reference>
<keyword evidence="5" id="KW-1185">Reference proteome</keyword>
<comment type="similarity">
    <text evidence="2 3">Belongs to the DegT/DnrJ/EryC1 family.</text>
</comment>
<dbReference type="Gene3D" id="3.40.640.10">
    <property type="entry name" value="Type I PLP-dependent aspartate aminotransferase-like (Major domain)"/>
    <property type="match status" value="1"/>
</dbReference>
<proteinExistence type="inferred from homology"/>
<keyword evidence="4" id="KW-0808">Transferase</keyword>
<dbReference type="Proteomes" id="UP001597118">
    <property type="component" value="Unassembled WGS sequence"/>
</dbReference>
<dbReference type="RefSeq" id="WP_379662016.1">
    <property type="nucleotide sequence ID" value="NZ_JBHUDG010000005.1"/>
</dbReference>
<dbReference type="InterPro" id="IPR015424">
    <property type="entry name" value="PyrdxlP-dep_Trfase"/>
</dbReference>
<dbReference type="InterPro" id="IPR015422">
    <property type="entry name" value="PyrdxlP-dep_Trfase_small"/>
</dbReference>
<evidence type="ECO:0000313" key="4">
    <source>
        <dbReference type="EMBL" id="MFD1629638.1"/>
    </source>
</evidence>
<organism evidence="4 5">
    <name type="scientific">Pseudopedobacter beijingensis</name>
    <dbReference type="NCBI Taxonomy" id="1207056"/>
    <lineage>
        <taxon>Bacteria</taxon>
        <taxon>Pseudomonadati</taxon>
        <taxon>Bacteroidota</taxon>
        <taxon>Sphingobacteriia</taxon>
        <taxon>Sphingobacteriales</taxon>
        <taxon>Sphingobacteriaceae</taxon>
        <taxon>Pseudopedobacter</taxon>
    </lineage>
</organism>
<dbReference type="Gene3D" id="3.90.1150.10">
    <property type="entry name" value="Aspartate Aminotransferase, domain 1"/>
    <property type="match status" value="1"/>
</dbReference>
<dbReference type="PIRSF" id="PIRSF000390">
    <property type="entry name" value="PLP_StrS"/>
    <property type="match status" value="1"/>
</dbReference>
<dbReference type="GO" id="GO:0008483">
    <property type="term" value="F:transaminase activity"/>
    <property type="evidence" value="ECO:0007669"/>
    <property type="project" value="UniProtKB-KW"/>
</dbReference>
<dbReference type="InterPro" id="IPR000653">
    <property type="entry name" value="DegT/StrS_aminotransferase"/>
</dbReference>
<comment type="caution">
    <text evidence="4">The sequence shown here is derived from an EMBL/GenBank/DDBJ whole genome shotgun (WGS) entry which is preliminary data.</text>
</comment>
<keyword evidence="4" id="KW-0032">Aminotransferase</keyword>
<sequence>MIKFLDLQKINDQYRVELVDAFERVLRTGWFLLGDETARFEKEFAGYCGVKEAIGVANGLDALNLIFRAYIELGVMQQGDEVIVPANTYIASVLAVSENGLTPVFVEPELETYNINPYILEEYITPNTRAILAVHLYGNMVAMDAICSLAEKYSLKVIEDSAQAHGAVFNGKKAGNWGDASGFSFYPGKNLGALGDGGAVTTNDAELAKIIRSIANYGSEIKYHNDYRGLNSRLDEIQAAFLGVKLKYLDYEITKRREIALRYIKEIKNDHLSLPSFMEIEQHVWHLFVVRTQHRDSFQKYLTENNIQTVIHYPIPPHKQQAYVDFNQMSFPITEKIHNEVLSLPISPILTNEEVTTIIDVVNRYGK</sequence>
<dbReference type="InterPro" id="IPR015421">
    <property type="entry name" value="PyrdxlP-dep_Trfase_major"/>
</dbReference>
<dbReference type="SUPFAM" id="SSF53383">
    <property type="entry name" value="PLP-dependent transferases"/>
    <property type="match status" value="1"/>
</dbReference>
<evidence type="ECO:0000313" key="5">
    <source>
        <dbReference type="Proteomes" id="UP001597118"/>
    </source>
</evidence>